<keyword evidence="2" id="KW-1185">Reference proteome</keyword>
<accession>A0A1B0BIX6</accession>
<dbReference type="EnsemblMetazoa" id="GPPI031648-RA">
    <property type="protein sequence ID" value="GPPI031648-PA"/>
    <property type="gene ID" value="GPPI031648"/>
</dbReference>
<sequence length="155" mass="17664">MTTQLIGNNCIFVPRRCIETSNSSPNDESHISHNEPPSEMKYNSLKMADLYHSGKPLLIHQLLSHLVALVPLIETTIARHFPLDRIACNACNHEADALQIPVIQDNHVCICLSNQRANHQAKILNLLGQTWPQAVYEVMMMSFYCWPYEENVLLK</sequence>
<dbReference type="VEuPathDB" id="VectorBase:GPPI031648"/>
<dbReference type="Proteomes" id="UP000092460">
    <property type="component" value="Unassembled WGS sequence"/>
</dbReference>
<evidence type="ECO:0000313" key="1">
    <source>
        <dbReference type="EnsemblMetazoa" id="GPPI031648-PA"/>
    </source>
</evidence>
<dbReference type="AlphaFoldDB" id="A0A1B0BIX6"/>
<evidence type="ECO:0000313" key="2">
    <source>
        <dbReference type="Proteomes" id="UP000092460"/>
    </source>
</evidence>
<reference evidence="2" key="1">
    <citation type="submission" date="2015-01" db="EMBL/GenBank/DDBJ databases">
        <authorList>
            <person name="Aksoy S."/>
            <person name="Warren W."/>
            <person name="Wilson R.K."/>
        </authorList>
    </citation>
    <scope>NUCLEOTIDE SEQUENCE [LARGE SCALE GENOMIC DNA]</scope>
    <source>
        <strain evidence="2">IAEA</strain>
    </source>
</reference>
<organism evidence="1 2">
    <name type="scientific">Glossina palpalis gambiensis</name>
    <dbReference type="NCBI Taxonomy" id="67801"/>
    <lineage>
        <taxon>Eukaryota</taxon>
        <taxon>Metazoa</taxon>
        <taxon>Ecdysozoa</taxon>
        <taxon>Arthropoda</taxon>
        <taxon>Hexapoda</taxon>
        <taxon>Insecta</taxon>
        <taxon>Pterygota</taxon>
        <taxon>Neoptera</taxon>
        <taxon>Endopterygota</taxon>
        <taxon>Diptera</taxon>
        <taxon>Brachycera</taxon>
        <taxon>Muscomorpha</taxon>
        <taxon>Hippoboscoidea</taxon>
        <taxon>Glossinidae</taxon>
        <taxon>Glossina</taxon>
    </lineage>
</organism>
<proteinExistence type="predicted"/>
<protein>
    <submittedName>
        <fullName evidence="1">Uncharacterized protein</fullName>
    </submittedName>
</protein>
<dbReference type="EMBL" id="JXJN01015223">
    <property type="status" value="NOT_ANNOTATED_CDS"/>
    <property type="molecule type" value="Genomic_DNA"/>
</dbReference>
<reference evidence="1" key="2">
    <citation type="submission" date="2020-05" db="UniProtKB">
        <authorList>
            <consortium name="EnsemblMetazoa"/>
        </authorList>
    </citation>
    <scope>IDENTIFICATION</scope>
    <source>
        <strain evidence="1">IAEA</strain>
    </source>
</reference>
<name>A0A1B0BIX6_9MUSC</name>